<dbReference type="OrthoDB" id="9805924at2"/>
<protein>
    <submittedName>
        <fullName evidence="4">Acetyltransferase (GNAT) family protein</fullName>
    </submittedName>
</protein>
<dbReference type="GO" id="GO:0016747">
    <property type="term" value="F:acyltransferase activity, transferring groups other than amino-acyl groups"/>
    <property type="evidence" value="ECO:0007669"/>
    <property type="project" value="InterPro"/>
</dbReference>
<dbReference type="InterPro" id="IPR000182">
    <property type="entry name" value="GNAT_dom"/>
</dbReference>
<evidence type="ECO:0000256" key="2">
    <source>
        <dbReference type="ARBA" id="ARBA00023315"/>
    </source>
</evidence>
<dbReference type="RefSeq" id="WP_050520190.1">
    <property type="nucleotide sequence ID" value="NZ_FOCO01000003.1"/>
</dbReference>
<dbReference type="InterPro" id="IPR050832">
    <property type="entry name" value="Bact_Acetyltransf"/>
</dbReference>
<dbReference type="Pfam" id="PF00583">
    <property type="entry name" value="Acetyltransf_1"/>
    <property type="match status" value="1"/>
</dbReference>
<dbReference type="EMBL" id="FOCO01000003">
    <property type="protein sequence ID" value="SEM85634.1"/>
    <property type="molecule type" value="Genomic_DNA"/>
</dbReference>
<dbReference type="InterPro" id="IPR016181">
    <property type="entry name" value="Acyl_CoA_acyltransferase"/>
</dbReference>
<dbReference type="PROSITE" id="PS51186">
    <property type="entry name" value="GNAT"/>
    <property type="match status" value="1"/>
</dbReference>
<keyword evidence="5" id="KW-1185">Reference proteome</keyword>
<keyword evidence="2" id="KW-0012">Acyltransferase</keyword>
<evidence type="ECO:0000313" key="4">
    <source>
        <dbReference type="EMBL" id="SEM85634.1"/>
    </source>
</evidence>
<name>A0A1H8BU16_9RHOB</name>
<dbReference type="PANTHER" id="PTHR43877">
    <property type="entry name" value="AMINOALKYLPHOSPHONATE N-ACETYLTRANSFERASE-RELATED-RELATED"/>
    <property type="match status" value="1"/>
</dbReference>
<dbReference type="CDD" id="cd04301">
    <property type="entry name" value="NAT_SF"/>
    <property type="match status" value="1"/>
</dbReference>
<reference evidence="4 5" key="1">
    <citation type="submission" date="2016-10" db="EMBL/GenBank/DDBJ databases">
        <authorList>
            <person name="de Groot N.N."/>
        </authorList>
    </citation>
    <scope>NUCLEOTIDE SEQUENCE [LARGE SCALE GENOMIC DNA]</scope>
    <source>
        <strain evidence="4 5">CGMCC 1.10836</strain>
    </source>
</reference>
<dbReference type="PANTHER" id="PTHR43877:SF2">
    <property type="entry name" value="AMINOALKYLPHOSPHONATE N-ACETYLTRANSFERASE-RELATED"/>
    <property type="match status" value="1"/>
</dbReference>
<gene>
    <name evidence="4" type="ORF">SAMN05216227_1003125</name>
</gene>
<dbReference type="STRING" id="1077947.SAMN05216227_1003125"/>
<organism evidence="4 5">
    <name type="scientific">Pseudorhodobacter antarcticus</name>
    <dbReference type="NCBI Taxonomy" id="1077947"/>
    <lineage>
        <taxon>Bacteria</taxon>
        <taxon>Pseudomonadati</taxon>
        <taxon>Pseudomonadota</taxon>
        <taxon>Alphaproteobacteria</taxon>
        <taxon>Rhodobacterales</taxon>
        <taxon>Paracoccaceae</taxon>
        <taxon>Pseudorhodobacter</taxon>
    </lineage>
</organism>
<dbReference type="SUPFAM" id="SSF55729">
    <property type="entry name" value="Acyl-CoA N-acyltransferases (Nat)"/>
    <property type="match status" value="1"/>
</dbReference>
<dbReference type="AlphaFoldDB" id="A0A1H8BU16"/>
<dbReference type="Gene3D" id="3.40.630.30">
    <property type="match status" value="1"/>
</dbReference>
<feature type="domain" description="N-acetyltransferase" evidence="3">
    <location>
        <begin position="3"/>
        <end position="147"/>
    </location>
</feature>
<dbReference type="Proteomes" id="UP000183002">
    <property type="component" value="Unassembled WGS sequence"/>
</dbReference>
<evidence type="ECO:0000259" key="3">
    <source>
        <dbReference type="PROSITE" id="PS51186"/>
    </source>
</evidence>
<sequence>MNVEIRDISGGDEAAWRGLWGQYLAFYGVTLPPAVTNQTWGRIVDGSTELRGRLAVLDGEAVGFALHHSHLSTWASSFDCYLEDLFVTDAARGFGIGRALIDDLITHCRSTGYSRLYWHTDTGNARARKLYDSYPPDDGHVRYRIKI</sequence>
<keyword evidence="1 4" id="KW-0808">Transferase</keyword>
<evidence type="ECO:0000256" key="1">
    <source>
        <dbReference type="ARBA" id="ARBA00022679"/>
    </source>
</evidence>
<evidence type="ECO:0000313" key="5">
    <source>
        <dbReference type="Proteomes" id="UP000183002"/>
    </source>
</evidence>
<accession>A0A1H8BU16</accession>
<proteinExistence type="predicted"/>